<comment type="caution">
    <text evidence="2">The sequence shown here is derived from an EMBL/GenBank/DDBJ whole genome shotgun (WGS) entry which is preliminary data.</text>
</comment>
<evidence type="ECO:0000313" key="2">
    <source>
        <dbReference type="EMBL" id="CAH1454263.1"/>
    </source>
</evidence>
<evidence type="ECO:0000313" key="3">
    <source>
        <dbReference type="Proteomes" id="UP001157418"/>
    </source>
</evidence>
<protein>
    <recommendedName>
        <fullName evidence="4">Secreted protein</fullName>
    </recommendedName>
</protein>
<keyword evidence="1" id="KW-0812">Transmembrane</keyword>
<dbReference type="Proteomes" id="UP001157418">
    <property type="component" value="Unassembled WGS sequence"/>
</dbReference>
<keyword evidence="3" id="KW-1185">Reference proteome</keyword>
<evidence type="ECO:0000256" key="1">
    <source>
        <dbReference type="SAM" id="Phobius"/>
    </source>
</evidence>
<feature type="transmembrane region" description="Helical" evidence="1">
    <location>
        <begin position="12"/>
        <end position="31"/>
    </location>
</feature>
<gene>
    <name evidence="2" type="ORF">LVIROSA_LOCUS39452</name>
</gene>
<dbReference type="AlphaFoldDB" id="A0AAU9PW67"/>
<organism evidence="2 3">
    <name type="scientific">Lactuca virosa</name>
    <dbReference type="NCBI Taxonomy" id="75947"/>
    <lineage>
        <taxon>Eukaryota</taxon>
        <taxon>Viridiplantae</taxon>
        <taxon>Streptophyta</taxon>
        <taxon>Embryophyta</taxon>
        <taxon>Tracheophyta</taxon>
        <taxon>Spermatophyta</taxon>
        <taxon>Magnoliopsida</taxon>
        <taxon>eudicotyledons</taxon>
        <taxon>Gunneridae</taxon>
        <taxon>Pentapetalae</taxon>
        <taxon>asterids</taxon>
        <taxon>campanulids</taxon>
        <taxon>Asterales</taxon>
        <taxon>Asteraceae</taxon>
        <taxon>Cichorioideae</taxon>
        <taxon>Cichorieae</taxon>
        <taxon>Lactucinae</taxon>
        <taxon>Lactuca</taxon>
    </lineage>
</organism>
<proteinExistence type="predicted"/>
<name>A0AAU9PW67_9ASTR</name>
<evidence type="ECO:0008006" key="4">
    <source>
        <dbReference type="Google" id="ProtNLM"/>
    </source>
</evidence>
<reference evidence="2 3" key="1">
    <citation type="submission" date="2022-01" db="EMBL/GenBank/DDBJ databases">
        <authorList>
            <person name="Xiong W."/>
            <person name="Schranz E."/>
        </authorList>
    </citation>
    <scope>NUCLEOTIDE SEQUENCE [LARGE SCALE GENOMIC DNA]</scope>
</reference>
<accession>A0AAU9PW67</accession>
<keyword evidence="1" id="KW-0472">Membrane</keyword>
<sequence length="98" mass="10727">MALRNTNSTNISLNSLCFVIGIIIFSMTTQLTGVDCRALCSTQLIPATRIERVDEAEDTTTESRLSSFSITRCSSLRSRMRNLGYKLASGPSKRGPGH</sequence>
<dbReference type="EMBL" id="CAKMRJ010005745">
    <property type="protein sequence ID" value="CAH1454263.1"/>
    <property type="molecule type" value="Genomic_DNA"/>
</dbReference>
<keyword evidence="1" id="KW-1133">Transmembrane helix</keyword>